<dbReference type="AlphaFoldDB" id="A0A553WIS6"/>
<keyword evidence="8" id="KW-1185">Reference proteome</keyword>
<dbReference type="OrthoDB" id="9814202at2"/>
<evidence type="ECO:0000259" key="5">
    <source>
        <dbReference type="PROSITE" id="PS50883"/>
    </source>
</evidence>
<accession>A0A553WIS6</accession>
<organism evidence="7 8">
    <name type="scientific">Sphingorhabdus contaminans</name>
    <dbReference type="NCBI Taxonomy" id="1343899"/>
    <lineage>
        <taxon>Bacteria</taxon>
        <taxon>Pseudomonadati</taxon>
        <taxon>Pseudomonadota</taxon>
        <taxon>Alphaproteobacteria</taxon>
        <taxon>Sphingomonadales</taxon>
        <taxon>Sphingomonadaceae</taxon>
        <taxon>Sphingorhabdus</taxon>
    </lineage>
</organism>
<dbReference type="InterPro" id="IPR052155">
    <property type="entry name" value="Biofilm_reg_signaling"/>
</dbReference>
<dbReference type="NCBIfam" id="TIGR00229">
    <property type="entry name" value="sensory_box"/>
    <property type="match status" value="1"/>
</dbReference>
<dbReference type="Gene3D" id="3.20.20.450">
    <property type="entry name" value="EAL domain"/>
    <property type="match status" value="1"/>
</dbReference>
<evidence type="ECO:0000259" key="4">
    <source>
        <dbReference type="PROSITE" id="PS50112"/>
    </source>
</evidence>
<dbReference type="SUPFAM" id="SSF55785">
    <property type="entry name" value="PYP-like sensor domain (PAS domain)"/>
    <property type="match status" value="1"/>
</dbReference>
<dbReference type="Gene3D" id="3.40.50.2300">
    <property type="match status" value="1"/>
</dbReference>
<gene>
    <name evidence="7" type="ORF">FOM92_03975</name>
</gene>
<dbReference type="Gene3D" id="3.30.450.20">
    <property type="entry name" value="PAS domain"/>
    <property type="match status" value="1"/>
</dbReference>
<dbReference type="SUPFAM" id="SSF52172">
    <property type="entry name" value="CheY-like"/>
    <property type="match status" value="1"/>
</dbReference>
<feature type="domain" description="EAL" evidence="5">
    <location>
        <begin position="453"/>
        <end position="707"/>
    </location>
</feature>
<evidence type="ECO:0000256" key="2">
    <source>
        <dbReference type="SAM" id="MobiDB-lite"/>
    </source>
</evidence>
<dbReference type="Proteomes" id="UP000320160">
    <property type="component" value="Unassembled WGS sequence"/>
</dbReference>
<dbReference type="Gene3D" id="3.30.70.270">
    <property type="match status" value="1"/>
</dbReference>
<evidence type="ECO:0000313" key="7">
    <source>
        <dbReference type="EMBL" id="TSB04583.1"/>
    </source>
</evidence>
<dbReference type="PROSITE" id="PS50887">
    <property type="entry name" value="GGDEF"/>
    <property type="match status" value="1"/>
</dbReference>
<feature type="modified residue" description="4-aspartylphosphate" evidence="1">
    <location>
        <position position="55"/>
    </location>
</feature>
<dbReference type="PANTHER" id="PTHR44757">
    <property type="entry name" value="DIGUANYLATE CYCLASE DGCP"/>
    <property type="match status" value="1"/>
</dbReference>
<evidence type="ECO:0000259" key="3">
    <source>
        <dbReference type="PROSITE" id="PS50110"/>
    </source>
</evidence>
<feature type="region of interest" description="Disordered" evidence="2">
    <location>
        <begin position="133"/>
        <end position="155"/>
    </location>
</feature>
<dbReference type="CDD" id="cd00130">
    <property type="entry name" value="PAS"/>
    <property type="match status" value="1"/>
</dbReference>
<dbReference type="GO" id="GO:0003824">
    <property type="term" value="F:catalytic activity"/>
    <property type="evidence" value="ECO:0007669"/>
    <property type="project" value="UniProtKB-ARBA"/>
</dbReference>
<dbReference type="SMART" id="SM00267">
    <property type="entry name" value="GGDEF"/>
    <property type="match status" value="1"/>
</dbReference>
<reference evidence="7 8" key="1">
    <citation type="submission" date="2019-07" db="EMBL/GenBank/DDBJ databases">
        <authorList>
            <person name="Park M."/>
        </authorList>
    </citation>
    <scope>NUCLEOTIDE SEQUENCE [LARGE SCALE GENOMIC DNA]</scope>
    <source>
        <strain evidence="7 8">KCTC32445</strain>
    </source>
</reference>
<evidence type="ECO:0000313" key="8">
    <source>
        <dbReference type="Proteomes" id="UP000320160"/>
    </source>
</evidence>
<dbReference type="SMART" id="SM00052">
    <property type="entry name" value="EAL"/>
    <property type="match status" value="1"/>
</dbReference>
<dbReference type="NCBIfam" id="TIGR00254">
    <property type="entry name" value="GGDEF"/>
    <property type="match status" value="1"/>
</dbReference>
<proteinExistence type="predicted"/>
<dbReference type="Pfam" id="PF00990">
    <property type="entry name" value="GGDEF"/>
    <property type="match status" value="1"/>
</dbReference>
<feature type="domain" description="PAS" evidence="4">
    <location>
        <begin position="154"/>
        <end position="224"/>
    </location>
</feature>
<dbReference type="SMART" id="SM00448">
    <property type="entry name" value="REC"/>
    <property type="match status" value="1"/>
</dbReference>
<dbReference type="GO" id="GO:0000160">
    <property type="term" value="P:phosphorelay signal transduction system"/>
    <property type="evidence" value="ECO:0007669"/>
    <property type="project" value="InterPro"/>
</dbReference>
<dbReference type="InterPro" id="IPR011006">
    <property type="entry name" value="CheY-like_superfamily"/>
</dbReference>
<dbReference type="PROSITE" id="PS50883">
    <property type="entry name" value="EAL"/>
    <property type="match status" value="1"/>
</dbReference>
<dbReference type="InterPro" id="IPR000160">
    <property type="entry name" value="GGDEF_dom"/>
</dbReference>
<protein>
    <submittedName>
        <fullName evidence="7">EAL domain-containing protein</fullName>
    </submittedName>
</protein>
<dbReference type="SMART" id="SM00091">
    <property type="entry name" value="PAS"/>
    <property type="match status" value="1"/>
</dbReference>
<evidence type="ECO:0000259" key="6">
    <source>
        <dbReference type="PROSITE" id="PS50887"/>
    </source>
</evidence>
<dbReference type="InterPro" id="IPR035965">
    <property type="entry name" value="PAS-like_dom_sf"/>
</dbReference>
<dbReference type="Pfam" id="PF00072">
    <property type="entry name" value="Response_reg"/>
    <property type="match status" value="1"/>
</dbReference>
<sequence>MQARIVIVDDRSTNLRVYAQYVAMMGPEYSATCFHSAVEALKWLETEHADLLIVDYRMPEMDGATFISKFRARTVGAHIPAIIITARQDRECRISALDAGATDFLQSPVSHIEFRDRAILLLGQYQKQQELKKSLATNNRASSDEDEEGNEPSGKSMLEQIIDTTPILINATDRNGKFLFLNSYQAALFGRDPEELVGQSISEILPPDLVEREKRRNNVILETGISIPNYEEKFISEDVELTFHCNKSPLLNKDNQTIGILTTGLDITARKFAEEHRTHLALHDMLTGLPNRTLLSDRMRITIDNCNTTGKGAALLLLDLDRFKVINDTRGHQAGDMLLRQVAERLSNALDNNGFAARIGGDEFAIVLQNLDSQEEVVAICSKLLTQIGEPYSVGGVEQLIGASIGIALIPEDGNSSDELLRLADLAMYEAKSSGRNRFCFFSPRMNQIAQLNAGVESDLRDALHSDQLFLEYQPIVDIASGEYAGLEALLRWQHPVRGRLVPQDFIRVANDSGLIGNIGQWVVNRACAQIAEFAAQGITLPPVAVNVSPKQFQFGNMSAEILEKVAKYNIAPGKLSIEITEELLLDHNQEVHDQLETLQSGGIGISIDDFGTGYSSLQYLRDLPATRLKIDQTFIARIENSSADRAIISTIAHLAHALDMRVVAEGVENEAQFALLRASGCDEVQGYLLGRPLAVTELRDLFGAGKSRPETGVQ</sequence>
<dbReference type="InterPro" id="IPR000014">
    <property type="entry name" value="PAS"/>
</dbReference>
<dbReference type="CDD" id="cd01949">
    <property type="entry name" value="GGDEF"/>
    <property type="match status" value="1"/>
</dbReference>
<dbReference type="SUPFAM" id="SSF141868">
    <property type="entry name" value="EAL domain-like"/>
    <property type="match status" value="1"/>
</dbReference>
<dbReference type="InterPro" id="IPR001633">
    <property type="entry name" value="EAL_dom"/>
</dbReference>
<dbReference type="Pfam" id="PF08448">
    <property type="entry name" value="PAS_4"/>
    <property type="match status" value="1"/>
</dbReference>
<keyword evidence="1" id="KW-0597">Phosphoprotein</keyword>
<dbReference type="InterPro" id="IPR035919">
    <property type="entry name" value="EAL_sf"/>
</dbReference>
<dbReference type="InterPro" id="IPR043128">
    <property type="entry name" value="Rev_trsase/Diguanyl_cyclase"/>
</dbReference>
<dbReference type="PROSITE" id="PS50110">
    <property type="entry name" value="RESPONSE_REGULATORY"/>
    <property type="match status" value="1"/>
</dbReference>
<evidence type="ECO:0000256" key="1">
    <source>
        <dbReference type="PROSITE-ProRule" id="PRU00169"/>
    </source>
</evidence>
<dbReference type="CDD" id="cd01948">
    <property type="entry name" value="EAL"/>
    <property type="match status" value="1"/>
</dbReference>
<dbReference type="FunFam" id="3.30.70.270:FF:000001">
    <property type="entry name" value="Diguanylate cyclase domain protein"/>
    <property type="match status" value="1"/>
</dbReference>
<dbReference type="SUPFAM" id="SSF55073">
    <property type="entry name" value="Nucleotide cyclase"/>
    <property type="match status" value="1"/>
</dbReference>
<dbReference type="InterPro" id="IPR013656">
    <property type="entry name" value="PAS_4"/>
</dbReference>
<dbReference type="InterPro" id="IPR029787">
    <property type="entry name" value="Nucleotide_cyclase"/>
</dbReference>
<feature type="domain" description="Response regulatory" evidence="3">
    <location>
        <begin position="4"/>
        <end position="122"/>
    </location>
</feature>
<dbReference type="PROSITE" id="PS50112">
    <property type="entry name" value="PAS"/>
    <property type="match status" value="1"/>
</dbReference>
<dbReference type="PANTHER" id="PTHR44757:SF2">
    <property type="entry name" value="BIOFILM ARCHITECTURE MAINTENANCE PROTEIN MBAA"/>
    <property type="match status" value="1"/>
</dbReference>
<dbReference type="EMBL" id="VKKU01000001">
    <property type="protein sequence ID" value="TSB04583.1"/>
    <property type="molecule type" value="Genomic_DNA"/>
</dbReference>
<name>A0A553WIS6_9SPHN</name>
<dbReference type="Pfam" id="PF00563">
    <property type="entry name" value="EAL"/>
    <property type="match status" value="1"/>
</dbReference>
<dbReference type="InterPro" id="IPR001789">
    <property type="entry name" value="Sig_transdc_resp-reg_receiver"/>
</dbReference>
<comment type="caution">
    <text evidence="7">The sequence shown here is derived from an EMBL/GenBank/DDBJ whole genome shotgun (WGS) entry which is preliminary data.</text>
</comment>
<feature type="domain" description="GGDEF" evidence="6">
    <location>
        <begin position="311"/>
        <end position="444"/>
    </location>
</feature>
<dbReference type="RefSeq" id="WP_143775471.1">
    <property type="nucleotide sequence ID" value="NZ_VKKU01000001.1"/>
</dbReference>